<keyword evidence="2" id="KW-1185">Reference proteome</keyword>
<dbReference type="SUPFAM" id="SSF48371">
    <property type="entry name" value="ARM repeat"/>
    <property type="match status" value="1"/>
</dbReference>
<evidence type="ECO:0000313" key="2">
    <source>
        <dbReference type="Proteomes" id="UP000179807"/>
    </source>
</evidence>
<dbReference type="EMBL" id="MLAK01000509">
    <property type="protein sequence ID" value="OHT13547.1"/>
    <property type="molecule type" value="Genomic_DNA"/>
</dbReference>
<comment type="caution">
    <text evidence="1">The sequence shown here is derived from an EMBL/GenBank/DDBJ whole genome shotgun (WGS) entry which is preliminary data.</text>
</comment>
<proteinExistence type="predicted"/>
<evidence type="ECO:0000313" key="1">
    <source>
        <dbReference type="EMBL" id="OHT13547.1"/>
    </source>
</evidence>
<accession>A0A1J4KQL8</accession>
<dbReference type="InterPro" id="IPR016024">
    <property type="entry name" value="ARM-type_fold"/>
</dbReference>
<dbReference type="Proteomes" id="UP000179807">
    <property type="component" value="Unassembled WGS sequence"/>
</dbReference>
<reference evidence="1" key="1">
    <citation type="submission" date="2016-10" db="EMBL/GenBank/DDBJ databases">
        <authorList>
            <person name="Benchimol M."/>
            <person name="Almeida L.G."/>
            <person name="Vasconcelos A.T."/>
            <person name="Perreira-Neves A."/>
            <person name="Rosa I.A."/>
            <person name="Tasca T."/>
            <person name="Bogo M.R."/>
            <person name="de Souza W."/>
        </authorList>
    </citation>
    <scope>NUCLEOTIDE SEQUENCE [LARGE SCALE GENOMIC DNA]</scope>
    <source>
        <strain evidence="1">K</strain>
    </source>
</reference>
<name>A0A1J4KQL8_9EUKA</name>
<dbReference type="GeneID" id="94825902"/>
<gene>
    <name evidence="1" type="ORF">TRFO_03289</name>
</gene>
<dbReference type="AlphaFoldDB" id="A0A1J4KQL8"/>
<dbReference type="VEuPathDB" id="TrichDB:TRFO_03289"/>
<protein>
    <submittedName>
        <fullName evidence="1">Uncharacterized protein</fullName>
    </submittedName>
</protein>
<organism evidence="1 2">
    <name type="scientific">Tritrichomonas foetus</name>
    <dbReference type="NCBI Taxonomy" id="1144522"/>
    <lineage>
        <taxon>Eukaryota</taxon>
        <taxon>Metamonada</taxon>
        <taxon>Parabasalia</taxon>
        <taxon>Tritrichomonadida</taxon>
        <taxon>Tritrichomonadidae</taxon>
        <taxon>Tritrichomonas</taxon>
    </lineage>
</organism>
<sequence length="960" mass="112230">MNGYLAIYLEKQTKYLVKINNISPFHFFLFMLGIDSLFWKLHPSTSSQVEINDAWGKLCDLYHQKSSILELITIYENSNSSFIRTHSLVGLSYCLKNLFHSLDSAEIDFFRNKITEFYLKETEEDKKVKSADIICFFLEKTKQTWTLLDTWIAQCSVDSPFYFNILLYYIRITKDSQLLLNKLCEGFRSNLKSQLNSLEILLYFAQDLNMISFFSEQIKTTIELTFTNNNPYFFSHLFKIMNLYYSKISSIFPIQSFIPYISNKNLSKANLVCLRDFVNNHLSDLNQGEVLNVFCQEIELSKYLFDDEFEDFFPFSEDLNSIIQIIPNDTIQQVISQLLSEASKPSTLTTIIIIESLVITKLNPQNATCEKQECYNILTNILKIDDYLCRRMTLDSLYELKDIFSDFFDISIIRFLCQFSLSTAETETNNNRYKTCYNLNLLMKFIHITNVSSFVNEICDFCFCFLPIGKEQEICIIFEIFNLLIQLYFPHMNEIIPKIYIILCNCIQSPSEDICCVSFCCLLGILYKNSEIFADDLNCFLNCSKNVYSIFFISNLLSKYPEKVSPFFQQNMAEIIQILETSTITQLSQITAWKTEIILFTFYKLLELLNNALKHYFMCLENEDDTLYPSIKVFTQMLFRQLSPDYLERTIPNFINLLHKSVQLDIYIYQILNDFAGNIRNPSHLLPFLEYSIKQIEYFFTNKTCILNREIRELLDSFCAFINLSLEIDQKLKYFNLIFQYLINFCFINLSTNMNSPDVLITCLQILIICEQKISFENDSIPIIIELISSTNDNVSDAAASFVTVMIQNNFEYSKTFQQTIHKNCIERLNNCNDQELAENLIFILISLVPDEFSLIKSILNHFQIGINTSLIQPCYCWLLSILNSLSEEDKLLAYRSIVQFVVTDIKDLFEEKEISIELLRSILSVISTIPQDIIQSSLNNNYHMYVFSSHIQYINSLLT</sequence>
<dbReference type="RefSeq" id="XP_068366683.1">
    <property type="nucleotide sequence ID" value="XM_068491198.1"/>
</dbReference>